<comment type="caution">
    <text evidence="1">The sequence shown here is derived from an EMBL/GenBank/DDBJ whole genome shotgun (WGS) entry which is preliminary data.</text>
</comment>
<name>A0A4Q2UNV0_9BACT</name>
<dbReference type="EMBL" id="SBLB01000005">
    <property type="protein sequence ID" value="RYC68489.1"/>
    <property type="molecule type" value="Genomic_DNA"/>
</dbReference>
<organism evidence="1 2">
    <name type="scientific">Spirosoma sordidisoli</name>
    <dbReference type="NCBI Taxonomy" id="2502893"/>
    <lineage>
        <taxon>Bacteria</taxon>
        <taxon>Pseudomonadati</taxon>
        <taxon>Bacteroidota</taxon>
        <taxon>Cytophagia</taxon>
        <taxon>Cytophagales</taxon>
        <taxon>Cytophagaceae</taxon>
        <taxon>Spirosoma</taxon>
    </lineage>
</organism>
<gene>
    <name evidence="1" type="ORF">EQG79_19230</name>
</gene>
<accession>A0A4Q2UNV0</accession>
<protein>
    <submittedName>
        <fullName evidence="1">Uncharacterized protein</fullName>
    </submittedName>
</protein>
<evidence type="ECO:0000313" key="2">
    <source>
        <dbReference type="Proteomes" id="UP000290407"/>
    </source>
</evidence>
<proteinExistence type="predicted"/>
<evidence type="ECO:0000313" key="1">
    <source>
        <dbReference type="EMBL" id="RYC68489.1"/>
    </source>
</evidence>
<dbReference type="AlphaFoldDB" id="A0A4Q2UNV0"/>
<dbReference type="Proteomes" id="UP000290407">
    <property type="component" value="Unassembled WGS sequence"/>
</dbReference>
<reference evidence="1 2" key="1">
    <citation type="submission" date="2019-01" db="EMBL/GenBank/DDBJ databases">
        <title>Spirosoma flava sp. nov., a propanil-degrading bacterium isolated from herbicide-contaminated soil.</title>
        <authorList>
            <person name="Zhang L."/>
            <person name="Jiang J.-D."/>
        </authorList>
    </citation>
    <scope>NUCLEOTIDE SEQUENCE [LARGE SCALE GENOMIC DNA]</scope>
    <source>
        <strain evidence="1 2">TY50</strain>
    </source>
</reference>
<dbReference type="RefSeq" id="WP_129603269.1">
    <property type="nucleotide sequence ID" value="NZ_SBLB01000005.1"/>
</dbReference>
<keyword evidence="2" id="KW-1185">Reference proteome</keyword>
<dbReference type="PROSITE" id="PS51257">
    <property type="entry name" value="PROKAR_LIPOPROTEIN"/>
    <property type="match status" value="1"/>
</dbReference>
<sequence>MRLYRLVWCMLMGAMSCGKDGPNPDLGANTRALLNDQPWDGLATAWQPNVQNDPCAVNTFTLSITSRYPHPKGARVQAPAFCVDCGTQSLNFSRIPRAVGQYTFAPAQPCSSAVAGRVSASYITLIGGDVIQDQYRPHATQSGTLAITRYDTVLAEIEGTFDITLARDTTRPANADAAPTARFRNGRFKVKLQ</sequence>